<gene>
    <name evidence="1" type="ORF">KC909_06140</name>
</gene>
<evidence type="ECO:0000313" key="2">
    <source>
        <dbReference type="Proteomes" id="UP000783287"/>
    </source>
</evidence>
<organism evidence="1 2">
    <name type="scientific">Candidatus Dojkabacteria bacterium</name>
    <dbReference type="NCBI Taxonomy" id="2099670"/>
    <lineage>
        <taxon>Bacteria</taxon>
        <taxon>Candidatus Dojkabacteria</taxon>
    </lineage>
</organism>
<evidence type="ECO:0000313" key="1">
    <source>
        <dbReference type="EMBL" id="MCA9383912.1"/>
    </source>
</evidence>
<reference evidence="1" key="1">
    <citation type="submission" date="2020-04" db="EMBL/GenBank/DDBJ databases">
        <authorList>
            <person name="Zhang T."/>
        </authorList>
    </citation>
    <scope>NUCLEOTIDE SEQUENCE</scope>
    <source>
        <strain evidence="1">HKST-UBA14</strain>
    </source>
</reference>
<dbReference type="AlphaFoldDB" id="A0A955L6T5"/>
<evidence type="ECO:0008006" key="3">
    <source>
        <dbReference type="Google" id="ProtNLM"/>
    </source>
</evidence>
<dbReference type="Gene3D" id="3.90.79.10">
    <property type="entry name" value="Nucleoside Triphosphate Pyrophosphohydrolase"/>
    <property type="match status" value="1"/>
</dbReference>
<reference evidence="1" key="2">
    <citation type="journal article" date="2021" name="Microbiome">
        <title>Successional dynamics and alternative stable states in a saline activated sludge microbial community over 9 years.</title>
        <authorList>
            <person name="Wang Y."/>
            <person name="Ye J."/>
            <person name="Ju F."/>
            <person name="Liu L."/>
            <person name="Boyd J.A."/>
            <person name="Deng Y."/>
            <person name="Parks D.H."/>
            <person name="Jiang X."/>
            <person name="Yin X."/>
            <person name="Woodcroft B.J."/>
            <person name="Tyson G.W."/>
            <person name="Hugenholtz P."/>
            <person name="Polz M.F."/>
            <person name="Zhang T."/>
        </authorList>
    </citation>
    <scope>NUCLEOTIDE SEQUENCE</scope>
    <source>
        <strain evidence="1">HKST-UBA14</strain>
    </source>
</reference>
<dbReference type="EMBL" id="JAGQLK010000171">
    <property type="protein sequence ID" value="MCA9383912.1"/>
    <property type="molecule type" value="Genomic_DNA"/>
</dbReference>
<accession>A0A955L6T5</accession>
<dbReference type="SUPFAM" id="SSF55811">
    <property type="entry name" value="Nudix"/>
    <property type="match status" value="1"/>
</dbReference>
<dbReference type="InterPro" id="IPR015797">
    <property type="entry name" value="NUDIX_hydrolase-like_dom_sf"/>
</dbReference>
<protein>
    <recommendedName>
        <fullName evidence="3">NUDIX domain-containing protein</fullName>
    </recommendedName>
</protein>
<name>A0A955L6T5_9BACT</name>
<feature type="non-terminal residue" evidence="1">
    <location>
        <position position="1"/>
    </location>
</feature>
<comment type="caution">
    <text evidence="1">The sequence shown here is derived from an EMBL/GenBank/DDBJ whole genome shotgun (WGS) entry which is preliminary data.</text>
</comment>
<proteinExistence type="predicted"/>
<sequence>VIREFKEEMMIDIGELEYLGTVNFITGNKHYIDISFRGKILSGVPTVPEDEKEKIGSIDWYDTSNLPEPLFPPVKLYLEMIETGNRYMEIVVE</sequence>
<dbReference type="Proteomes" id="UP000783287">
    <property type="component" value="Unassembled WGS sequence"/>
</dbReference>